<dbReference type="PANTHER" id="PTHR46590">
    <property type="entry name" value="PHOSPHATIDYLINOSITOL TRANSFER PROTEIN CSR1-RELATED"/>
    <property type="match status" value="1"/>
</dbReference>
<dbReference type="InterPro" id="IPR036865">
    <property type="entry name" value="CRAL-TRIO_dom_sf"/>
</dbReference>
<dbReference type="Pfam" id="PF00650">
    <property type="entry name" value="CRAL_TRIO"/>
    <property type="match status" value="1"/>
</dbReference>
<feature type="compositionally biased region" description="Low complexity" evidence="1">
    <location>
        <begin position="407"/>
        <end position="416"/>
    </location>
</feature>
<feature type="compositionally biased region" description="Low complexity" evidence="1">
    <location>
        <begin position="336"/>
        <end position="354"/>
    </location>
</feature>
<feature type="domain" description="CRAL-TRIO" evidence="2">
    <location>
        <begin position="105"/>
        <end position="284"/>
    </location>
</feature>
<comment type="caution">
    <text evidence="3">The sequence shown here is derived from an EMBL/GenBank/DDBJ whole genome shotgun (WGS) entry which is preliminary data.</text>
</comment>
<dbReference type="RefSeq" id="XP_014568905.1">
    <property type="nucleotide sequence ID" value="XM_014713419.1"/>
</dbReference>
<protein>
    <recommendedName>
        <fullName evidence="2">CRAL-TRIO domain-containing protein</fullName>
    </recommendedName>
</protein>
<dbReference type="InterPro" id="IPR052432">
    <property type="entry name" value="PITP/CRAL-TRIO"/>
</dbReference>
<dbReference type="SUPFAM" id="SSF52087">
    <property type="entry name" value="CRAL/TRIO domain"/>
    <property type="match status" value="1"/>
</dbReference>
<dbReference type="EMBL" id="BABT02000039">
    <property type="protein sequence ID" value="GAA94558.1"/>
    <property type="molecule type" value="Genomic_DNA"/>
</dbReference>
<feature type="region of interest" description="Disordered" evidence="1">
    <location>
        <begin position="336"/>
        <end position="550"/>
    </location>
</feature>
<name>G7DVE8_MIXOS</name>
<dbReference type="HOGENOM" id="CLU_336224_0_0_1"/>
<accession>G7DVE8</accession>
<dbReference type="SUPFAM" id="SSF46938">
    <property type="entry name" value="CRAL/TRIO N-terminal domain"/>
    <property type="match status" value="1"/>
</dbReference>
<evidence type="ECO:0000313" key="4">
    <source>
        <dbReference type="Proteomes" id="UP000009131"/>
    </source>
</evidence>
<dbReference type="PROSITE" id="PS50191">
    <property type="entry name" value="CRAL_TRIO"/>
    <property type="match status" value="1"/>
</dbReference>
<feature type="compositionally biased region" description="Polar residues" evidence="1">
    <location>
        <begin position="497"/>
        <end position="512"/>
    </location>
</feature>
<dbReference type="CDD" id="cd00170">
    <property type="entry name" value="SEC14"/>
    <property type="match status" value="1"/>
</dbReference>
<dbReference type="Gene3D" id="3.40.525.10">
    <property type="entry name" value="CRAL-TRIO lipid binding domain"/>
    <property type="match status" value="1"/>
</dbReference>
<evidence type="ECO:0000256" key="1">
    <source>
        <dbReference type="SAM" id="MobiDB-lite"/>
    </source>
</evidence>
<gene>
    <name evidence="3" type="primary">Mo01210</name>
    <name evidence="3" type="ORF">E5Q_01210</name>
</gene>
<dbReference type="OMA" id="HAGLWRM"/>
<feature type="compositionally biased region" description="Acidic residues" evidence="1">
    <location>
        <begin position="448"/>
        <end position="459"/>
    </location>
</feature>
<dbReference type="Proteomes" id="UP000009131">
    <property type="component" value="Unassembled WGS sequence"/>
</dbReference>
<dbReference type="InParanoid" id="G7DVE8"/>
<organism evidence="3 4">
    <name type="scientific">Mixia osmundae (strain CBS 9802 / IAM 14324 / JCM 22182 / KY 12970)</name>
    <dbReference type="NCBI Taxonomy" id="764103"/>
    <lineage>
        <taxon>Eukaryota</taxon>
        <taxon>Fungi</taxon>
        <taxon>Dikarya</taxon>
        <taxon>Basidiomycota</taxon>
        <taxon>Pucciniomycotina</taxon>
        <taxon>Mixiomycetes</taxon>
        <taxon>Mixiales</taxon>
        <taxon>Mixiaceae</taxon>
        <taxon>Mixia</taxon>
    </lineage>
</organism>
<feature type="compositionally biased region" description="Basic and acidic residues" evidence="1">
    <location>
        <begin position="429"/>
        <end position="445"/>
    </location>
</feature>
<dbReference type="InterPro" id="IPR036273">
    <property type="entry name" value="CRAL/TRIO_N_dom_sf"/>
</dbReference>
<evidence type="ECO:0000313" key="3">
    <source>
        <dbReference type="EMBL" id="GAA94558.1"/>
    </source>
</evidence>
<feature type="compositionally biased region" description="Low complexity" evidence="1">
    <location>
        <begin position="480"/>
        <end position="496"/>
    </location>
</feature>
<feature type="compositionally biased region" description="Polar residues" evidence="1">
    <location>
        <begin position="362"/>
        <end position="390"/>
    </location>
</feature>
<evidence type="ECO:0000259" key="2">
    <source>
        <dbReference type="PROSITE" id="PS50191"/>
    </source>
</evidence>
<reference evidence="3 4" key="1">
    <citation type="journal article" date="2011" name="J. Gen. Appl. Microbiol.">
        <title>Draft genome sequencing of the enigmatic basidiomycete Mixia osmundae.</title>
        <authorList>
            <person name="Nishida H."/>
            <person name="Nagatsuka Y."/>
            <person name="Sugiyama J."/>
        </authorList>
    </citation>
    <scope>NUCLEOTIDE SEQUENCE [LARGE SCALE GENOMIC DNA]</scope>
    <source>
        <strain evidence="4">CBS 9802 / IAM 14324 / JCM 22182 / KY 12970</strain>
    </source>
</reference>
<dbReference type="eggNOG" id="KOG1470">
    <property type="taxonomic scope" value="Eukaryota"/>
</dbReference>
<dbReference type="InterPro" id="IPR001251">
    <property type="entry name" value="CRAL-TRIO_dom"/>
</dbReference>
<proteinExistence type="predicted"/>
<dbReference type="STRING" id="764103.G7DVE8"/>
<reference evidence="3 4" key="2">
    <citation type="journal article" date="2012" name="Open Biol.">
        <title>Characteristics of nucleosomes and linker DNA regions on the genome of the basidiomycete Mixia osmundae revealed by mono- and dinucleosome mapping.</title>
        <authorList>
            <person name="Nishida H."/>
            <person name="Kondo S."/>
            <person name="Matsumoto T."/>
            <person name="Suzuki Y."/>
            <person name="Yoshikawa H."/>
            <person name="Taylor T.D."/>
            <person name="Sugiyama J."/>
        </authorList>
    </citation>
    <scope>NUCLEOTIDE SEQUENCE [LARGE SCALE GENOMIC DNA]</scope>
    <source>
        <strain evidence="4">CBS 9802 / IAM 14324 / JCM 22182 / KY 12970</strain>
    </source>
</reference>
<dbReference type="PANTHER" id="PTHR46590:SF4">
    <property type="entry name" value="CRAL-TRIO DOMAIN-CONTAINING PROTEIN"/>
    <property type="match status" value="1"/>
</dbReference>
<dbReference type="AlphaFoldDB" id="G7DVE8"/>
<dbReference type="OrthoDB" id="75724at2759"/>
<feature type="compositionally biased region" description="Basic and acidic residues" evidence="1">
    <location>
        <begin position="391"/>
        <end position="406"/>
    </location>
</feature>
<feature type="compositionally biased region" description="Polar residues" evidence="1">
    <location>
        <begin position="521"/>
        <end position="532"/>
    </location>
</feature>
<keyword evidence="4" id="KW-1185">Reference proteome</keyword>
<sequence length="743" mass="83485">MTSGVLGRQARAISDKYESLLEGFEEHRDQILEVQRICHEDILQELADQLDLSPSGLSRARAFIDDPVTIFRFLRRTRFHTTNTISLLQATLHWRLESGLDTLSASSIEPQYIDAPVFYFHPDLLDRSGRPCGILNLQHVSRPPDGSLDSLKEFIAFGWEIARRWLADLSRISLASSTEDEADGRPIIQLVVIVDLAGAGMSNLEVELLPYFIDLLKKHFPGMVSAIFVVNYGWMYSGMWQVAKRVLPQPALDRILFPSSDELADFFEPDHLLTQHGGTVRYDYDAANPILVKYGKPAYSSATTSPHASPHSSRPPSRSTSYESIYEVFYSAPGTPWASRPTTPTSSALPLPSADGHRGLTSRPSWLSMTSLATSPGVNPVTPGSGTVSPEETRGRRLITIKEGRSGSRNSSTDSQSSDHKTPIRRVGSLRDFRLHLPERSHPGDESATSDEYDSDTAAEQEYARRSVRHHTLPMTRTESTVSSVPSSHPPSIAVSRTQSRDVSPSRSTQGHLSVPMSAEPSLSPTNSTFTRSAGRHRPPPSPYSAANPYYGYSYHHARSGDGRPHESRRRKRDLVRTLSYLLAMRFLRLHREIQWRIELLVRLLTQSVTRLRITSHIVLSPVQRTKTLPSTSKRAKQKVSWAKEESRFVPSVLHTNRRIRPRRTDDLFIDPRWIYYLLIFVLLRAPYFTRLSEAVFVGLPKRTLRASGLLSKEALSAQSQDTLIGSRRIRRTVSRIQASLSL</sequence>